<gene>
    <name evidence="2" type="ORF">LSH36_795g00050</name>
</gene>
<dbReference type="AlphaFoldDB" id="A0AAD9MTX0"/>
<comment type="caution">
    <text evidence="2">The sequence shown here is derived from an EMBL/GenBank/DDBJ whole genome shotgun (WGS) entry which is preliminary data.</text>
</comment>
<name>A0AAD9MTX0_9ANNE</name>
<feature type="chain" id="PRO_5042237499" evidence="1">
    <location>
        <begin position="20"/>
        <end position="426"/>
    </location>
</feature>
<organism evidence="2 3">
    <name type="scientific">Paralvinella palmiformis</name>
    <dbReference type="NCBI Taxonomy" id="53620"/>
    <lineage>
        <taxon>Eukaryota</taxon>
        <taxon>Metazoa</taxon>
        <taxon>Spiralia</taxon>
        <taxon>Lophotrochozoa</taxon>
        <taxon>Annelida</taxon>
        <taxon>Polychaeta</taxon>
        <taxon>Sedentaria</taxon>
        <taxon>Canalipalpata</taxon>
        <taxon>Terebellida</taxon>
        <taxon>Terebelliformia</taxon>
        <taxon>Alvinellidae</taxon>
        <taxon>Paralvinella</taxon>
    </lineage>
</organism>
<evidence type="ECO:0000256" key="1">
    <source>
        <dbReference type="SAM" id="SignalP"/>
    </source>
</evidence>
<feature type="signal peptide" evidence="1">
    <location>
        <begin position="1"/>
        <end position="19"/>
    </location>
</feature>
<keyword evidence="1" id="KW-0732">Signal</keyword>
<proteinExistence type="predicted"/>
<evidence type="ECO:0000313" key="3">
    <source>
        <dbReference type="Proteomes" id="UP001208570"/>
    </source>
</evidence>
<keyword evidence="3" id="KW-1185">Reference proteome</keyword>
<dbReference type="Proteomes" id="UP001208570">
    <property type="component" value="Unassembled WGS sequence"/>
</dbReference>
<protein>
    <submittedName>
        <fullName evidence="2">Uncharacterized protein</fullName>
    </submittedName>
</protein>
<accession>A0AAD9MTX0</accession>
<reference evidence="2" key="1">
    <citation type="journal article" date="2023" name="Mol. Biol. Evol.">
        <title>Third-Generation Sequencing Reveals the Adaptive Role of the Epigenome in Three Deep-Sea Polychaetes.</title>
        <authorList>
            <person name="Perez M."/>
            <person name="Aroh O."/>
            <person name="Sun Y."/>
            <person name="Lan Y."/>
            <person name="Juniper S.K."/>
            <person name="Young C.R."/>
            <person name="Angers B."/>
            <person name="Qian P.Y."/>
        </authorList>
    </citation>
    <scope>NUCLEOTIDE SEQUENCE</scope>
    <source>
        <strain evidence="2">P08H-3</strain>
    </source>
</reference>
<evidence type="ECO:0000313" key="2">
    <source>
        <dbReference type="EMBL" id="KAK2143978.1"/>
    </source>
</evidence>
<dbReference type="EMBL" id="JAODUP010000795">
    <property type="protein sequence ID" value="KAK2143978.1"/>
    <property type="molecule type" value="Genomic_DNA"/>
</dbReference>
<sequence>MNWMSIGSFCLFTSLIVIAYLSSVTFKDDLLISEVEIVKGPDAIQYSNNSRSYEEGMKNCSRNILLKKKQLLKYLSRKNTPRCPCAFKFFNDYLKKYGYFYGEGIWYAPPNGESSSAHAGFYPFGCTFFRASRADYLLSDCFQGEHISKILVTGDSNGRKLTQEMIRLFKYSTGLECRKAAFQNAENDTDYFDVPRFSNSTIVTKPCGFKLSSCGSWQYQCQNRGPSNVSYVVNVTIEYIVSLHLIDSTLQLASSEVAVSGKKGPLSADNKLEYILKYYLPHKGFPDVWIISPPFHHEKLVHNLTTMETHINRSLNLLDTYVPKKTKLIFLASIMECPERVPAGVQMKLRTVWNNTVNEILDKINRLWYELIRHKIGPSKNWNVFLDATKVTCPLTCKWHTDGVHLRNSWYSLMCEYIFSTMCHRY</sequence>